<protein>
    <submittedName>
        <fullName evidence="1">GPR1/FUN34/YaaH family transporter</fullName>
    </submittedName>
</protein>
<dbReference type="Proteomes" id="UP001220010">
    <property type="component" value="Unassembled WGS sequence"/>
</dbReference>
<sequence length="55" mass="5858">MASEMGGGKAKDLMHLGPIEMRVVTSNPAPLGLMGFGMTTVLINMHNPGWFSLGR</sequence>
<dbReference type="InterPro" id="IPR047622">
    <property type="entry name" value="GPR1_FUN34_YAAH"/>
</dbReference>
<keyword evidence="2" id="KW-1185">Reference proteome</keyword>
<gene>
    <name evidence="1" type="ORF">P0O15_03175</name>
</gene>
<proteinExistence type="predicted"/>
<evidence type="ECO:0000313" key="2">
    <source>
        <dbReference type="Proteomes" id="UP001220010"/>
    </source>
</evidence>
<organism evidence="1 2">
    <name type="scientific">Candidatus Methanocrinis natronophilus</name>
    <dbReference type="NCBI Taxonomy" id="3033396"/>
    <lineage>
        <taxon>Archaea</taxon>
        <taxon>Methanobacteriati</taxon>
        <taxon>Methanobacteriota</taxon>
        <taxon>Stenosarchaea group</taxon>
        <taxon>Methanomicrobia</taxon>
        <taxon>Methanotrichales</taxon>
        <taxon>Methanotrichaceae</taxon>
        <taxon>Methanocrinis</taxon>
    </lineage>
</organism>
<dbReference type="PROSITE" id="PS01114">
    <property type="entry name" value="GPR1_FUN34_YAAH"/>
    <property type="match status" value="1"/>
</dbReference>
<comment type="caution">
    <text evidence="1">The sequence shown here is derived from an EMBL/GenBank/DDBJ whole genome shotgun (WGS) entry which is preliminary data.</text>
</comment>
<accession>A0ABT5X658</accession>
<dbReference type="EMBL" id="JARFPK010000008">
    <property type="protein sequence ID" value="MDF0590179.1"/>
    <property type="molecule type" value="Genomic_DNA"/>
</dbReference>
<evidence type="ECO:0000313" key="1">
    <source>
        <dbReference type="EMBL" id="MDF0590179.1"/>
    </source>
</evidence>
<reference evidence="1 2" key="1">
    <citation type="submission" date="2023-03" db="EMBL/GenBank/DDBJ databases">
        <title>WGS of Methanotrichaceae archaeon Mx.</title>
        <authorList>
            <person name="Sorokin D.Y."/>
            <person name="Merkel A.Y."/>
        </authorList>
    </citation>
    <scope>NUCLEOTIDE SEQUENCE [LARGE SCALE GENOMIC DNA]</scope>
    <source>
        <strain evidence="1 2">Mx</strain>
    </source>
</reference>
<name>A0ABT5X658_9EURY</name>